<organism evidence="2 3">
    <name type="scientific">Heterodera schachtii</name>
    <name type="common">Sugarbeet cyst nematode worm</name>
    <name type="synonym">Tylenchus schachtii</name>
    <dbReference type="NCBI Taxonomy" id="97005"/>
    <lineage>
        <taxon>Eukaryota</taxon>
        <taxon>Metazoa</taxon>
        <taxon>Ecdysozoa</taxon>
        <taxon>Nematoda</taxon>
        <taxon>Chromadorea</taxon>
        <taxon>Rhabditida</taxon>
        <taxon>Tylenchina</taxon>
        <taxon>Tylenchomorpha</taxon>
        <taxon>Tylenchoidea</taxon>
        <taxon>Heteroderidae</taxon>
        <taxon>Heteroderinae</taxon>
        <taxon>Heterodera</taxon>
    </lineage>
</organism>
<evidence type="ECO:0000313" key="2">
    <source>
        <dbReference type="EMBL" id="KAL3068197.1"/>
    </source>
</evidence>
<comment type="caution">
    <text evidence="2">The sequence shown here is derived from an EMBL/GenBank/DDBJ whole genome shotgun (WGS) entry which is preliminary data.</text>
</comment>
<sequence length="340" mass="39014">MNSERRRNEREQLRARLSLLVDEIDTVVQGLIHNYQDDGLVVLAAPDDGQMMEMDHGQGLQHDQQMQQPWELDPPMPAQLLEIGPQLPDAWELVPYQPPPQWDQVAHVEQQPQQQQQQHYHHQQQQQQQQQGAWDEGWEEQLSPNALAQIQDEADGLRQDLTFWLDEDTAGIHEPQQQQPQQQQQQPVQGWETPRTHFERPVPQRTPSPSGDAPGALIGELNFSDQCLLCMGEHGVDCAVTVRGNNCGCVTICDTCCDNGWWARYEDAARDQAARQIEDSVDPWTGLVRGDEDSQRLWIEGHDVRPKCLGCQSARIDYLIGVTRPRRSQRLRYARRCAFC</sequence>
<dbReference type="AlphaFoldDB" id="A0ABD2HNN5"/>
<feature type="region of interest" description="Disordered" evidence="1">
    <location>
        <begin position="173"/>
        <end position="192"/>
    </location>
</feature>
<protein>
    <submittedName>
        <fullName evidence="2">Uncharacterized protein</fullName>
    </submittedName>
</protein>
<proteinExistence type="predicted"/>
<dbReference type="EMBL" id="JBICCN010000452">
    <property type="protein sequence ID" value="KAL3068197.1"/>
    <property type="molecule type" value="Genomic_DNA"/>
</dbReference>
<keyword evidence="3" id="KW-1185">Reference proteome</keyword>
<name>A0ABD2HNN5_HETSC</name>
<reference evidence="2 3" key="1">
    <citation type="submission" date="2024-10" db="EMBL/GenBank/DDBJ databases">
        <authorList>
            <person name="Kim D."/>
        </authorList>
    </citation>
    <scope>NUCLEOTIDE SEQUENCE [LARGE SCALE GENOMIC DNA]</scope>
    <source>
        <strain evidence="2">Taebaek</strain>
    </source>
</reference>
<feature type="region of interest" description="Disordered" evidence="1">
    <location>
        <begin position="104"/>
        <end position="137"/>
    </location>
</feature>
<evidence type="ECO:0000256" key="1">
    <source>
        <dbReference type="SAM" id="MobiDB-lite"/>
    </source>
</evidence>
<accession>A0ABD2HNN5</accession>
<feature type="region of interest" description="Disordered" evidence="1">
    <location>
        <begin position="197"/>
        <end position="217"/>
    </location>
</feature>
<feature type="compositionally biased region" description="Low complexity" evidence="1">
    <location>
        <begin position="175"/>
        <end position="189"/>
    </location>
</feature>
<evidence type="ECO:0000313" key="3">
    <source>
        <dbReference type="Proteomes" id="UP001620645"/>
    </source>
</evidence>
<feature type="compositionally biased region" description="Low complexity" evidence="1">
    <location>
        <begin position="110"/>
        <end position="131"/>
    </location>
</feature>
<dbReference type="Proteomes" id="UP001620645">
    <property type="component" value="Unassembled WGS sequence"/>
</dbReference>
<gene>
    <name evidence="2" type="ORF">niasHS_016443</name>
</gene>